<dbReference type="InterPro" id="IPR023333">
    <property type="entry name" value="Proteasome_suB-type"/>
</dbReference>
<sequence length="214" mass="23389">MLDTSQEIMKGTTTVGLIFDGGVVLATEMRATMGNMIASKRAKKIYQITPRIGLTTAGGVGDAQQLVRILQVECNLFEMRRGKTMSVGAASTLLSNYLNQNRYYPYYVQLLMGGFDDEGPSVYSVDAMGGATKEEDHVATGSGSPFAYGVLEDQYRPDMKEDEAKDLAVRAVRSAMRRDSASGEDIMVVVITKDKYEEHIESGLQRPSAARPIP</sequence>
<comment type="subunit">
    <text evidence="9">The 20S proteasome core is composed of 14 alpha and 14 beta subunits that assemble into four stacked heptameric rings, resulting in a barrel-shaped structure. The two inner rings, each composed of seven catalytic beta subunits, are sandwiched by two outer rings, each composed of seven alpha subunits. The catalytic chamber with the active sites is on the inside of the barrel. Has a gated structure, the ends of the cylinder being occluded by the N-termini of the alpha-subunits. Is capped at one or both ends by the proteasome regulatory ATPase, PAN.</text>
</comment>
<accession>A0A0H1QZB4</accession>
<dbReference type="PROSITE" id="PS00854">
    <property type="entry name" value="PROTEASOME_BETA_1"/>
    <property type="match status" value="1"/>
</dbReference>
<comment type="activity regulation">
    <text evidence="9">The formation of the proteasomal ATPase PAN-20S proteasome complex, via the docking of the C-termini of PAN into the intersubunit pockets in the alpha-rings, triggers opening of the gate for substrate entry. Interconversion between the open-gate and close-gate conformations leads to a dynamic regulation of the 20S proteasome proteolysis activity.</text>
</comment>
<dbReference type="InterPro" id="IPR000243">
    <property type="entry name" value="Pept_T1A_subB"/>
</dbReference>
<comment type="catalytic activity">
    <reaction evidence="1 9">
        <text>Cleavage of peptide bonds with very broad specificity.</text>
        <dbReference type="EC" id="3.4.25.1"/>
    </reaction>
</comment>
<dbReference type="PANTHER" id="PTHR32194:SF0">
    <property type="entry name" value="ATP-DEPENDENT PROTEASE SUBUNIT HSLV"/>
    <property type="match status" value="1"/>
</dbReference>
<dbReference type="GO" id="GO:0010498">
    <property type="term" value="P:proteasomal protein catabolic process"/>
    <property type="evidence" value="ECO:0007669"/>
    <property type="project" value="UniProtKB-UniRule"/>
</dbReference>
<evidence type="ECO:0000256" key="7">
    <source>
        <dbReference type="ARBA" id="ARBA00022942"/>
    </source>
</evidence>
<evidence type="ECO:0000256" key="10">
    <source>
        <dbReference type="PIRSR" id="PIRSR600243-1"/>
    </source>
</evidence>
<keyword evidence="6 9" id="KW-0068">Autocatalytic cleavage</keyword>
<reference evidence="11 12" key="1">
    <citation type="journal article" date="2015" name="Int. J. Syst. Evol. Microbiol.">
        <title>Methanoculleus sediminis sp. nov., a methanogen from sediments near a submarine mud volcano.</title>
        <authorList>
            <person name="Chen S.C."/>
            <person name="Chen M.F."/>
            <person name="Lai M.C."/>
            <person name="Weng C.Y."/>
            <person name="Wu S.Y."/>
            <person name="Lin S."/>
            <person name="Yang T.F."/>
            <person name="Chen P.C."/>
        </authorList>
    </citation>
    <scope>NUCLEOTIDE SEQUENCE [LARGE SCALE GENOMIC DNA]</scope>
    <source>
        <strain evidence="11 12">S3Fa</strain>
    </source>
</reference>
<evidence type="ECO:0000256" key="1">
    <source>
        <dbReference type="ARBA" id="ARBA00001198"/>
    </source>
</evidence>
<keyword evidence="8 9" id="KW-0865">Zymogen</keyword>
<evidence type="ECO:0000256" key="4">
    <source>
        <dbReference type="ARBA" id="ARBA00022698"/>
    </source>
</evidence>
<keyword evidence="4 9" id="KW-0888">Threonine protease</keyword>
<dbReference type="Pfam" id="PF00227">
    <property type="entry name" value="Proteasome"/>
    <property type="match status" value="1"/>
</dbReference>
<dbReference type="STRING" id="1550566.SZ63_08145"/>
<dbReference type="FunFam" id="3.60.20.10:FF:000049">
    <property type="entry name" value="Proteasome subunit beta"/>
    <property type="match status" value="1"/>
</dbReference>
<dbReference type="EMBL" id="JXOJ01000003">
    <property type="protein sequence ID" value="KLK87956.1"/>
    <property type="molecule type" value="Genomic_DNA"/>
</dbReference>
<feature type="active site" description="Nucleophile" evidence="9 10">
    <location>
        <position position="12"/>
    </location>
</feature>
<dbReference type="SUPFAM" id="SSF56235">
    <property type="entry name" value="N-terminal nucleophile aminohydrolases (Ntn hydrolases)"/>
    <property type="match status" value="1"/>
</dbReference>
<comment type="caution">
    <text evidence="11">The sequence shown here is derived from an EMBL/GenBank/DDBJ whole genome shotgun (WGS) entry which is preliminary data.</text>
</comment>
<evidence type="ECO:0000256" key="3">
    <source>
        <dbReference type="ARBA" id="ARBA00022670"/>
    </source>
</evidence>
<protein>
    <recommendedName>
        <fullName evidence="9">Proteasome subunit beta</fullName>
        <ecNumber evidence="9">3.4.25.1</ecNumber>
    </recommendedName>
    <alternativeName>
        <fullName evidence="9">20S proteasome beta subunit</fullName>
    </alternativeName>
    <alternativeName>
        <fullName evidence="9">Proteasome core protein PsmB</fullName>
    </alternativeName>
</protein>
<organism evidence="11 12">
    <name type="scientific">Methanoculleus sediminis</name>
    <dbReference type="NCBI Taxonomy" id="1550566"/>
    <lineage>
        <taxon>Archaea</taxon>
        <taxon>Methanobacteriati</taxon>
        <taxon>Methanobacteriota</taxon>
        <taxon>Stenosarchaea group</taxon>
        <taxon>Methanomicrobia</taxon>
        <taxon>Methanomicrobiales</taxon>
        <taxon>Methanomicrobiaceae</taxon>
        <taxon>Methanoculleus</taxon>
    </lineage>
</organism>
<dbReference type="EC" id="3.4.25.1" evidence="9"/>
<dbReference type="Gene3D" id="3.60.20.10">
    <property type="entry name" value="Glutamine Phosphoribosylpyrophosphate, subunit 1, domain 1"/>
    <property type="match status" value="1"/>
</dbReference>
<feature type="chain" id="PRO_5023558363" description="Proteasome subunit beta" evidence="9">
    <location>
        <begin position="12"/>
        <end position="214"/>
    </location>
</feature>
<keyword evidence="7 9" id="KW-0647">Proteasome</keyword>
<evidence type="ECO:0000256" key="9">
    <source>
        <dbReference type="HAMAP-Rule" id="MF_02113"/>
    </source>
</evidence>
<name>A0A0H1QZB4_9EURY</name>
<comment type="similarity">
    <text evidence="9">Belongs to the peptidase T1B family.</text>
</comment>
<dbReference type="CDD" id="cd03764">
    <property type="entry name" value="proteasome_beta_archeal"/>
    <property type="match status" value="1"/>
</dbReference>
<feature type="propeptide" id="PRO_5005031160" description="Removed in mature form; by autocatalysis" evidence="9">
    <location>
        <begin position="1"/>
        <end position="11"/>
    </location>
</feature>
<dbReference type="AlphaFoldDB" id="A0A0H1QZB4"/>
<evidence type="ECO:0000256" key="2">
    <source>
        <dbReference type="ARBA" id="ARBA00022490"/>
    </source>
</evidence>
<keyword evidence="3 9" id="KW-0645">Protease</keyword>
<dbReference type="OrthoDB" id="6330at2157"/>
<evidence type="ECO:0000313" key="12">
    <source>
        <dbReference type="Proteomes" id="UP000035301"/>
    </source>
</evidence>
<keyword evidence="12" id="KW-1185">Reference proteome</keyword>
<dbReference type="GO" id="GO:0004298">
    <property type="term" value="F:threonine-type endopeptidase activity"/>
    <property type="evidence" value="ECO:0007669"/>
    <property type="project" value="UniProtKB-UniRule"/>
</dbReference>
<dbReference type="NCBIfam" id="TIGR03634">
    <property type="entry name" value="arc_protsome_B"/>
    <property type="match status" value="1"/>
</dbReference>
<dbReference type="RefSeq" id="WP_048184083.1">
    <property type="nucleotide sequence ID" value="NZ_JXOJ01000003.1"/>
</dbReference>
<comment type="subcellular location">
    <subcellularLocation>
        <location evidence="9">Cytoplasm</location>
    </subcellularLocation>
</comment>
<evidence type="ECO:0000256" key="6">
    <source>
        <dbReference type="ARBA" id="ARBA00022813"/>
    </source>
</evidence>
<evidence type="ECO:0000313" key="11">
    <source>
        <dbReference type="EMBL" id="KLK87956.1"/>
    </source>
</evidence>
<proteinExistence type="inferred from homology"/>
<dbReference type="HAMAP" id="MF_02113_A">
    <property type="entry name" value="Proteasome_B_A"/>
    <property type="match status" value="1"/>
</dbReference>
<keyword evidence="5 9" id="KW-0378">Hydrolase</keyword>
<evidence type="ECO:0000256" key="8">
    <source>
        <dbReference type="ARBA" id="ARBA00023145"/>
    </source>
</evidence>
<dbReference type="Proteomes" id="UP000035301">
    <property type="component" value="Unassembled WGS sequence"/>
</dbReference>
<dbReference type="PANTHER" id="PTHR32194">
    <property type="entry name" value="METALLOPROTEASE TLDD"/>
    <property type="match status" value="1"/>
</dbReference>
<dbReference type="InterPro" id="IPR001353">
    <property type="entry name" value="Proteasome_sua/b"/>
</dbReference>
<dbReference type="PATRIC" id="fig|1550566.3.peg.1776"/>
<evidence type="ECO:0000256" key="5">
    <source>
        <dbReference type="ARBA" id="ARBA00022801"/>
    </source>
</evidence>
<dbReference type="GO" id="GO:0019774">
    <property type="term" value="C:proteasome core complex, beta-subunit complex"/>
    <property type="evidence" value="ECO:0007669"/>
    <property type="project" value="UniProtKB-UniRule"/>
</dbReference>
<dbReference type="GO" id="GO:0005737">
    <property type="term" value="C:cytoplasm"/>
    <property type="evidence" value="ECO:0007669"/>
    <property type="project" value="UniProtKB-SubCell"/>
</dbReference>
<dbReference type="PROSITE" id="PS51476">
    <property type="entry name" value="PROTEASOME_BETA_2"/>
    <property type="match status" value="1"/>
</dbReference>
<dbReference type="InterPro" id="IPR016050">
    <property type="entry name" value="Proteasome_bsu_CS"/>
</dbReference>
<comment type="function">
    <text evidence="9">Component of the proteasome core, a large protease complex with broad specificity involved in protein degradation.</text>
</comment>
<dbReference type="PRINTS" id="PR00141">
    <property type="entry name" value="PROTEASOME"/>
</dbReference>
<dbReference type="InterPro" id="IPR029055">
    <property type="entry name" value="Ntn_hydrolases_N"/>
</dbReference>
<gene>
    <name evidence="9" type="primary">psmB</name>
    <name evidence="11" type="ORF">SZ63_08145</name>
</gene>
<keyword evidence="2 9" id="KW-0963">Cytoplasm</keyword>
<dbReference type="InterPro" id="IPR019983">
    <property type="entry name" value="Pept_T1A_Psome_bsu_arc"/>
</dbReference>